<dbReference type="PANTHER" id="PTHR37309">
    <property type="entry name" value="SLR0284 PROTEIN"/>
    <property type="match status" value="1"/>
</dbReference>
<organism evidence="3 5">
    <name type="scientific">Pandoraea apista</name>
    <dbReference type="NCBI Taxonomy" id="93218"/>
    <lineage>
        <taxon>Bacteria</taxon>
        <taxon>Pseudomonadati</taxon>
        <taxon>Pseudomonadota</taxon>
        <taxon>Betaproteobacteria</taxon>
        <taxon>Burkholderiales</taxon>
        <taxon>Burkholderiaceae</taxon>
        <taxon>Pandoraea</taxon>
    </lineage>
</organism>
<dbReference type="AlphaFoldDB" id="A0A0B5F537"/>
<sequence length="119" mass="12845">MRLLLIWLINAIALLVLPYIVSGIQLKGIGTALIVAVVLGLINAFLRPLLVVLTLPVTVLSLGLFIFVINALLFWLAAHVVKGFEVSGFWAALFGSLLYSLISWILSALVFGGERATNV</sequence>
<dbReference type="KEGG" id="papi:SG18_10215"/>
<gene>
    <name evidence="2" type="ORF">EJE83_04250</name>
    <name evidence="3" type="ORF">PAP18089_00521</name>
</gene>
<dbReference type="STRING" id="93218.XM39_10415"/>
<dbReference type="EMBL" id="CABPSX010000001">
    <property type="protein sequence ID" value="VVG69565.1"/>
    <property type="molecule type" value="Genomic_DNA"/>
</dbReference>
<feature type="transmembrane region" description="Helical" evidence="1">
    <location>
        <begin position="28"/>
        <end position="46"/>
    </location>
</feature>
<reference evidence="2 4" key="1">
    <citation type="submission" date="2018-12" db="EMBL/GenBank/DDBJ databases">
        <title>Whole genome sequence of a Pandoraea apista isolate from a patient with cystic fibrosis.</title>
        <authorList>
            <person name="Kenna D.T."/>
            <person name="Turton J.F."/>
        </authorList>
    </citation>
    <scope>NUCLEOTIDE SEQUENCE [LARGE SCALE GENOMIC DNA]</scope>
    <source>
        <strain evidence="2 4">Pa13324</strain>
    </source>
</reference>
<dbReference type="OrthoDB" id="9797048at2"/>
<feature type="transmembrane region" description="Helical" evidence="1">
    <location>
        <begin position="89"/>
        <end position="111"/>
    </location>
</feature>
<protein>
    <submittedName>
        <fullName evidence="3">Membrane protein</fullName>
    </submittedName>
    <submittedName>
        <fullName evidence="2">Phage holin family protein</fullName>
    </submittedName>
</protein>
<evidence type="ECO:0000313" key="3">
    <source>
        <dbReference type="EMBL" id="VVG69565.1"/>
    </source>
</evidence>
<keyword evidence="1" id="KW-1133">Transmembrane helix</keyword>
<dbReference type="RefSeq" id="WP_042113978.1">
    <property type="nucleotide sequence ID" value="NZ_CABPSX010000001.1"/>
</dbReference>
<dbReference type="PANTHER" id="PTHR37309:SF1">
    <property type="entry name" value="SLR0284 PROTEIN"/>
    <property type="match status" value="1"/>
</dbReference>
<accession>A0A0B5F537</accession>
<dbReference type="Proteomes" id="UP000270216">
    <property type="component" value="Unassembled WGS sequence"/>
</dbReference>
<evidence type="ECO:0000313" key="2">
    <source>
        <dbReference type="EMBL" id="RSK85212.1"/>
    </source>
</evidence>
<dbReference type="Pfam" id="PF04020">
    <property type="entry name" value="Phage_holin_4_2"/>
    <property type="match status" value="1"/>
</dbReference>
<name>A0A0B5F537_9BURK</name>
<dbReference type="Proteomes" id="UP000364291">
    <property type="component" value="Unassembled WGS sequence"/>
</dbReference>
<dbReference type="GeneID" id="47016817"/>
<reference evidence="3 5" key="2">
    <citation type="submission" date="2019-08" db="EMBL/GenBank/DDBJ databases">
        <authorList>
            <person name="Peeters C."/>
        </authorList>
    </citation>
    <scope>NUCLEOTIDE SEQUENCE [LARGE SCALE GENOMIC DNA]</scope>
    <source>
        <strain evidence="3 5">LMG 18089</strain>
    </source>
</reference>
<dbReference type="InterPro" id="IPR007165">
    <property type="entry name" value="Phage_holin_4_2"/>
</dbReference>
<keyword evidence="1" id="KW-0812">Transmembrane</keyword>
<keyword evidence="4" id="KW-1185">Reference proteome</keyword>
<evidence type="ECO:0000313" key="4">
    <source>
        <dbReference type="Proteomes" id="UP000270216"/>
    </source>
</evidence>
<feature type="transmembrane region" description="Helical" evidence="1">
    <location>
        <begin position="53"/>
        <end position="77"/>
    </location>
</feature>
<proteinExistence type="predicted"/>
<dbReference type="EMBL" id="RWHX01000004">
    <property type="protein sequence ID" value="RSK85212.1"/>
    <property type="molecule type" value="Genomic_DNA"/>
</dbReference>
<evidence type="ECO:0000313" key="5">
    <source>
        <dbReference type="Proteomes" id="UP000364291"/>
    </source>
</evidence>
<keyword evidence="1" id="KW-0472">Membrane</keyword>
<evidence type="ECO:0000256" key="1">
    <source>
        <dbReference type="SAM" id="Phobius"/>
    </source>
</evidence>